<dbReference type="STRING" id="644801.Psest_0446"/>
<dbReference type="EMBL" id="CP003071">
    <property type="protein sequence ID" value="AGA85053.1"/>
    <property type="molecule type" value="Genomic_DNA"/>
</dbReference>
<evidence type="ECO:0000313" key="2">
    <source>
        <dbReference type="Proteomes" id="UP000010820"/>
    </source>
</evidence>
<evidence type="ECO:0000313" key="1">
    <source>
        <dbReference type="EMBL" id="AGA85053.1"/>
    </source>
</evidence>
<gene>
    <name evidence="1" type="ORF">Psest_0446</name>
</gene>
<dbReference type="eggNOG" id="ENOG5033AFY">
    <property type="taxonomic scope" value="Bacteria"/>
</dbReference>
<organism evidence="1 2">
    <name type="scientific">Stutzerimonas stutzeri RCH2</name>
    <dbReference type="NCBI Taxonomy" id="644801"/>
    <lineage>
        <taxon>Bacteria</taxon>
        <taxon>Pseudomonadati</taxon>
        <taxon>Pseudomonadota</taxon>
        <taxon>Gammaproteobacteria</taxon>
        <taxon>Pseudomonadales</taxon>
        <taxon>Pseudomonadaceae</taxon>
        <taxon>Stutzerimonas</taxon>
    </lineage>
</organism>
<name>L0GEA5_STUST</name>
<proteinExistence type="predicted"/>
<dbReference type="Proteomes" id="UP000010820">
    <property type="component" value="Chromosome"/>
</dbReference>
<reference evidence="1 2" key="1">
    <citation type="submission" date="2011-10" db="EMBL/GenBank/DDBJ databases">
        <title>Complete sequence of chromosome of Pseudomonas stutzeri RCH2.</title>
        <authorList>
            <consortium name="US DOE Joint Genome Institute"/>
            <person name="Lucas S."/>
            <person name="Han J."/>
            <person name="Lapidus A."/>
            <person name="Cheng J.-F."/>
            <person name="Goodwin L."/>
            <person name="Pitluck S."/>
            <person name="Peters L."/>
            <person name="Ovchinnikova G."/>
            <person name="Zeytun A."/>
            <person name="Lu M."/>
            <person name="Detter J.C."/>
            <person name="Han C."/>
            <person name="Tapia R."/>
            <person name="Land M."/>
            <person name="Hauser L."/>
            <person name="Kyrpides N."/>
            <person name="Ivanova N."/>
            <person name="Pagani I."/>
            <person name="Chakraborty R."/>
            <person name="Arkin A."/>
            <person name="Dehal P."/>
            <person name="Wall J."/>
            <person name="Hazen T."/>
            <person name="Woyke T."/>
        </authorList>
    </citation>
    <scope>NUCLEOTIDE SEQUENCE [LARGE SCALE GENOMIC DNA]</scope>
    <source>
        <strain evidence="1 2">RCH2</strain>
    </source>
</reference>
<dbReference type="KEGG" id="psh:Psest_0446"/>
<dbReference type="HOGENOM" id="CLU_1685092_0_0_6"/>
<dbReference type="AlphaFoldDB" id="L0GEA5"/>
<sequence>MRQGLTSRLAKLVMVSVFWTIGTPSMAAEPIEFGSDESTLYLTELKKLYLTSSDRTALLTHSNSLLDTYALRAGYQVGQANPQDFLYELSVTAPGELRIREEVRGSSGGVAVRNRSLSVFGLDPYLQYQCPPQGPSCFVNSPVDGLPLVVILRDPKGAEELAKALSFLIRNLQKG</sequence>
<accession>L0GEA5</accession>
<protein>
    <submittedName>
        <fullName evidence="1">Uncharacterized protein</fullName>
    </submittedName>
</protein>
<dbReference type="PATRIC" id="fig|644801.3.peg.446"/>